<comment type="caution">
    <text evidence="2">The sequence shown here is derived from an EMBL/GenBank/DDBJ whole genome shotgun (WGS) entry which is preliminary data.</text>
</comment>
<reference evidence="2 3" key="1">
    <citation type="journal article" date="2014" name="Genome Announc.">
        <title>Draft Genome Sequence of Lutibaculum baratangense Strain AMV1T, Isolated from a Mud Volcano in Andamans, India.</title>
        <authorList>
            <person name="Singh A."/>
            <person name="Sreenivas A."/>
            <person name="Sathyanarayana Reddy G."/>
            <person name="Pinnaka A.K."/>
            <person name="Shivaji S."/>
        </authorList>
    </citation>
    <scope>NUCLEOTIDE SEQUENCE [LARGE SCALE GENOMIC DNA]</scope>
    <source>
        <strain evidence="2 3">AMV1</strain>
    </source>
</reference>
<dbReference type="EMBL" id="AWXZ01000039">
    <property type="protein sequence ID" value="ESR23289.1"/>
    <property type="molecule type" value="Genomic_DNA"/>
</dbReference>
<proteinExistence type="predicted"/>
<dbReference type="eggNOG" id="COG5653">
    <property type="taxonomic scope" value="Bacteria"/>
</dbReference>
<keyword evidence="3" id="KW-1185">Reference proteome</keyword>
<dbReference type="STRING" id="631454.N177_3357"/>
<organism evidence="2 3">
    <name type="scientific">Lutibaculum baratangense AMV1</name>
    <dbReference type="NCBI Taxonomy" id="631454"/>
    <lineage>
        <taxon>Bacteria</taxon>
        <taxon>Pseudomonadati</taxon>
        <taxon>Pseudomonadota</taxon>
        <taxon>Alphaproteobacteria</taxon>
        <taxon>Hyphomicrobiales</taxon>
        <taxon>Tepidamorphaceae</taxon>
        <taxon>Lutibaculum</taxon>
    </lineage>
</organism>
<gene>
    <name evidence="2" type="ORF">N177_3357</name>
</gene>
<dbReference type="AlphaFoldDB" id="V4RD19"/>
<dbReference type="Pfam" id="PF13480">
    <property type="entry name" value="Acetyltransf_6"/>
    <property type="match status" value="1"/>
</dbReference>
<dbReference type="InterPro" id="IPR016181">
    <property type="entry name" value="Acyl_CoA_acyltransferase"/>
</dbReference>
<dbReference type="SUPFAM" id="SSF55729">
    <property type="entry name" value="Acyl-CoA N-acyltransferases (Nat)"/>
    <property type="match status" value="1"/>
</dbReference>
<evidence type="ECO:0000313" key="3">
    <source>
        <dbReference type="Proteomes" id="UP000017819"/>
    </source>
</evidence>
<feature type="domain" description="BioF2-like acetyltransferase" evidence="1">
    <location>
        <begin position="191"/>
        <end position="338"/>
    </location>
</feature>
<accession>V4RD19</accession>
<dbReference type="Gene3D" id="3.40.630.30">
    <property type="match status" value="1"/>
</dbReference>
<evidence type="ECO:0000259" key="1">
    <source>
        <dbReference type="Pfam" id="PF13480"/>
    </source>
</evidence>
<dbReference type="Proteomes" id="UP000017819">
    <property type="component" value="Unassembled WGS sequence"/>
</dbReference>
<evidence type="ECO:0000313" key="2">
    <source>
        <dbReference type="EMBL" id="ESR23289.1"/>
    </source>
</evidence>
<sequence length="392" mass="42953">MAISTTVSSLPLSGEDAGVIVRATVLDLEGAEPAWRHLEATGIATPNHRYEWMAAWQRHIGASDGIEPAVVVGYDAAGQPVLVWPLGVRQALGVRIASWLGGRFANYQMGLYARSLVARPDLNAVTRCLAALRDERKVDALSLINQPYSWGGQRNPLLELPHQPAPSSAYSLEIDGRSFEDLYAALRSGPTRKKLRRSERKITEDCGSCTIMQPSTHEEVDALIDVFMHQKRLRMAESGAPNVFERQGVDDFLRDLGHRSLGTVHPLLDIYWLQAGDRVAATWAGVNDGKRLSGLMNSFDPALAANHPGEIVLRDVIELACRKGLKGFDLGTGDATYKLSWCPTVDELFETHLALSTRGLPVSCSEAVFTFAKRHIKRSDGAMALLHRLGIA</sequence>
<protein>
    <recommendedName>
        <fullName evidence="1">BioF2-like acetyltransferase domain-containing protein</fullName>
    </recommendedName>
</protein>
<dbReference type="InterPro" id="IPR038740">
    <property type="entry name" value="BioF2-like_GNAT_dom"/>
</dbReference>
<name>V4RD19_9HYPH</name>